<organism evidence="1 2">
    <name type="scientific">Actinospica robiniae DSM 44927</name>
    <dbReference type="NCBI Taxonomy" id="479430"/>
    <lineage>
        <taxon>Bacteria</taxon>
        <taxon>Bacillati</taxon>
        <taxon>Actinomycetota</taxon>
        <taxon>Actinomycetes</taxon>
        <taxon>Catenulisporales</taxon>
        <taxon>Actinospicaceae</taxon>
        <taxon>Actinospica</taxon>
    </lineage>
</organism>
<dbReference type="HOGENOM" id="CLU_2662845_0_0_11"/>
<dbReference type="AlphaFoldDB" id="W9DZP0"/>
<comment type="caution">
    <text evidence="1">The sequence shown here is derived from an EMBL/GenBank/DDBJ whole genome shotgun (WGS) entry which is preliminary data.</text>
</comment>
<gene>
    <name evidence="1" type="ORF">ActroDRAFT_0081</name>
</gene>
<dbReference type="EMBL" id="AZAN01000001">
    <property type="protein sequence ID" value="ETA71060.1"/>
    <property type="molecule type" value="Genomic_DNA"/>
</dbReference>
<keyword evidence="2" id="KW-1185">Reference proteome</keyword>
<protein>
    <submittedName>
        <fullName evidence="1">Uncharacterized protein</fullName>
    </submittedName>
</protein>
<dbReference type="Proteomes" id="UP000019485">
    <property type="component" value="Unassembled WGS sequence"/>
</dbReference>
<evidence type="ECO:0000313" key="2">
    <source>
        <dbReference type="Proteomes" id="UP000019485"/>
    </source>
</evidence>
<dbReference type="RefSeq" id="WP_034260378.1">
    <property type="nucleotide sequence ID" value="NZ_KI632511.1"/>
</dbReference>
<sequence>MTGFATRSTLPGVVGDDTAVTILPAAEFAEQLAAAQAMLAWAEKHPNAACEYREVWAKHVRGMQAASARRTARAS</sequence>
<evidence type="ECO:0000313" key="1">
    <source>
        <dbReference type="EMBL" id="ETA71060.1"/>
    </source>
</evidence>
<reference evidence="1 2" key="1">
    <citation type="submission" date="2013-08" db="EMBL/GenBank/DDBJ databases">
        <authorList>
            <consortium name="DOE Joint Genome Institute"/>
            <person name="Eisen J."/>
            <person name="Huntemann M."/>
            <person name="Han J."/>
            <person name="Chen A."/>
            <person name="Kyrpides N."/>
            <person name="Mavromatis K."/>
            <person name="Markowitz V."/>
            <person name="Palaniappan K."/>
            <person name="Ivanova N."/>
            <person name="Schaumberg A."/>
            <person name="Pati A."/>
            <person name="Liolios K."/>
            <person name="Nordberg H.P."/>
            <person name="Cantor M.N."/>
            <person name="Hua S.X."/>
            <person name="Woyke T."/>
        </authorList>
    </citation>
    <scope>NUCLEOTIDE SEQUENCE [LARGE SCALE GENOMIC DNA]</scope>
    <source>
        <strain evidence="1 2">DSM 44927</strain>
    </source>
</reference>
<accession>W9DZP0</accession>
<name>W9DZP0_9ACTN</name>
<proteinExistence type="predicted"/>